<proteinExistence type="predicted"/>
<feature type="region of interest" description="Disordered" evidence="1">
    <location>
        <begin position="43"/>
        <end position="78"/>
    </location>
</feature>
<evidence type="ECO:0000256" key="1">
    <source>
        <dbReference type="SAM" id="MobiDB-lite"/>
    </source>
</evidence>
<dbReference type="Proteomes" id="UP001501588">
    <property type="component" value="Unassembled WGS sequence"/>
</dbReference>
<gene>
    <name evidence="2" type="ORF">GCM10009416_40400</name>
</gene>
<organism evidence="2 3">
    <name type="scientific">Craurococcus roseus</name>
    <dbReference type="NCBI Taxonomy" id="77585"/>
    <lineage>
        <taxon>Bacteria</taxon>
        <taxon>Pseudomonadati</taxon>
        <taxon>Pseudomonadota</taxon>
        <taxon>Alphaproteobacteria</taxon>
        <taxon>Acetobacterales</taxon>
        <taxon>Acetobacteraceae</taxon>
        <taxon>Craurococcus</taxon>
    </lineage>
</organism>
<keyword evidence="3" id="KW-1185">Reference proteome</keyword>
<name>A0ABP3QYV5_9PROT</name>
<sequence length="78" mass="7414">MLPSPGDPSRRVWFRADPGATADAAARAGVFLAAALGVAAAGRPGEPGAVSSFGAAASGAGPRPPATLTERPSTASGG</sequence>
<reference evidence="3" key="1">
    <citation type="journal article" date="2019" name="Int. J. Syst. Evol. Microbiol.">
        <title>The Global Catalogue of Microorganisms (GCM) 10K type strain sequencing project: providing services to taxonomists for standard genome sequencing and annotation.</title>
        <authorList>
            <consortium name="The Broad Institute Genomics Platform"/>
            <consortium name="The Broad Institute Genome Sequencing Center for Infectious Disease"/>
            <person name="Wu L."/>
            <person name="Ma J."/>
        </authorList>
    </citation>
    <scope>NUCLEOTIDE SEQUENCE [LARGE SCALE GENOMIC DNA]</scope>
    <source>
        <strain evidence="3">JCM 9933</strain>
    </source>
</reference>
<dbReference type="EMBL" id="BAAAFZ010000065">
    <property type="protein sequence ID" value="GAA0598090.1"/>
    <property type="molecule type" value="Genomic_DNA"/>
</dbReference>
<protein>
    <submittedName>
        <fullName evidence="2">Uncharacterized protein</fullName>
    </submittedName>
</protein>
<feature type="compositionally biased region" description="Low complexity" evidence="1">
    <location>
        <begin position="43"/>
        <end position="61"/>
    </location>
</feature>
<evidence type="ECO:0000313" key="3">
    <source>
        <dbReference type="Proteomes" id="UP001501588"/>
    </source>
</evidence>
<accession>A0ABP3QYV5</accession>
<evidence type="ECO:0000313" key="2">
    <source>
        <dbReference type="EMBL" id="GAA0598090.1"/>
    </source>
</evidence>
<comment type="caution">
    <text evidence="2">The sequence shown here is derived from an EMBL/GenBank/DDBJ whole genome shotgun (WGS) entry which is preliminary data.</text>
</comment>